<dbReference type="InterPro" id="IPR000408">
    <property type="entry name" value="Reg_chr_condens"/>
</dbReference>
<keyword evidence="6" id="KW-1185">Reference proteome</keyword>
<accession>A0A139HAN2</accession>
<keyword evidence="1" id="KW-0344">Guanine-nucleotide releasing factor</keyword>
<dbReference type="SUPFAM" id="SSF50985">
    <property type="entry name" value="RCC1/BLIP-II"/>
    <property type="match status" value="1"/>
</dbReference>
<reference evidence="5 6" key="1">
    <citation type="submission" date="2015-07" db="EMBL/GenBank/DDBJ databases">
        <title>Comparative genomics of the Sigatoka disease complex on banana suggests a link between parallel evolutionary changes in Pseudocercospora fijiensis and Pseudocercospora eumusae and increased virulence on the banana host.</title>
        <authorList>
            <person name="Chang T.-C."/>
            <person name="Salvucci A."/>
            <person name="Crous P.W."/>
            <person name="Stergiopoulos I."/>
        </authorList>
    </citation>
    <scope>NUCLEOTIDE SEQUENCE [LARGE SCALE GENOMIC DNA]</scope>
    <source>
        <strain evidence="5 6">CBS 114824</strain>
    </source>
</reference>
<dbReference type="AlphaFoldDB" id="A0A139HAN2"/>
<dbReference type="Proteomes" id="UP000070133">
    <property type="component" value="Unassembled WGS sequence"/>
</dbReference>
<comment type="caution">
    <text evidence="5">The sequence shown here is derived from an EMBL/GenBank/DDBJ whole genome shotgun (WGS) entry which is preliminary data.</text>
</comment>
<feature type="repeat" description="RCC1" evidence="3">
    <location>
        <begin position="177"/>
        <end position="226"/>
    </location>
</feature>
<feature type="repeat" description="RCC1" evidence="3">
    <location>
        <begin position="122"/>
        <end position="176"/>
    </location>
</feature>
<dbReference type="OrthoDB" id="5370059at2759"/>
<feature type="repeat" description="RCC1" evidence="3">
    <location>
        <begin position="8"/>
        <end position="62"/>
    </location>
</feature>
<protein>
    <recommendedName>
        <fullName evidence="4">RCC1-like domain-containing protein</fullName>
    </recommendedName>
</protein>
<dbReference type="InterPro" id="IPR009091">
    <property type="entry name" value="RCC1/BLIP-II"/>
</dbReference>
<dbReference type="InterPro" id="IPR058923">
    <property type="entry name" value="RCC1-like_dom"/>
</dbReference>
<dbReference type="InterPro" id="IPR051553">
    <property type="entry name" value="Ran_GTPase-activating"/>
</dbReference>
<dbReference type="PROSITE" id="PS50012">
    <property type="entry name" value="RCC1_3"/>
    <property type="match status" value="4"/>
</dbReference>
<dbReference type="Pfam" id="PF25390">
    <property type="entry name" value="WD40_RLD"/>
    <property type="match status" value="1"/>
</dbReference>
<name>A0A139HAN2_9PEZI</name>
<dbReference type="PANTHER" id="PTHR45982:SF5">
    <property type="entry name" value="RCC DOMAIN-CONTAINING PROTEIN ATS1"/>
    <property type="match status" value="1"/>
</dbReference>
<feature type="domain" description="RCC1-like" evidence="4">
    <location>
        <begin position="10"/>
        <end position="357"/>
    </location>
</feature>
<dbReference type="Gene3D" id="2.130.10.30">
    <property type="entry name" value="Regulator of chromosome condensation 1/beta-lactamase-inhibitor protein II"/>
    <property type="match status" value="2"/>
</dbReference>
<evidence type="ECO:0000313" key="6">
    <source>
        <dbReference type="Proteomes" id="UP000070133"/>
    </source>
</evidence>
<dbReference type="GO" id="GO:0005085">
    <property type="term" value="F:guanyl-nucleotide exchange factor activity"/>
    <property type="evidence" value="ECO:0007669"/>
    <property type="project" value="TreeGrafter"/>
</dbReference>
<keyword evidence="2" id="KW-0677">Repeat</keyword>
<evidence type="ECO:0000259" key="4">
    <source>
        <dbReference type="Pfam" id="PF25390"/>
    </source>
</evidence>
<sequence length="365" mass="38578">MSNERRGQRLFAFGSNGSGQLGIGHKDDVSAPQECVYGSGLGFTVVKQLAAGGNHAMILHNDGDIASTGDNSDGRCWYKESEGSDRWSTNEHVASVEAAIPAPEHLAATWAASFAAYRSNPRTIMSSGTGNSGELGLGRDTITAQTPQRINYSWPESASITKLASCMGHVVAVLSNGEVWGWGKGRKGQLGQPAENVWTPRKIEGIPFFAVDAVCGKDFTCIFGDPATGELLVVGPIGSDRFGIRSNAPASLAGWKQVAASWGSIYVLFSSGEVVSWGRNDHGQLAPSKLPYLDRIAAGSEHCLGLTKTRKVLAWGWGEHGNCGIPTDESGDVKGQWNEIPLSHPVTAIFAGCATSFIVTEVEGG</sequence>
<evidence type="ECO:0000256" key="1">
    <source>
        <dbReference type="ARBA" id="ARBA00022658"/>
    </source>
</evidence>
<organism evidence="5 6">
    <name type="scientific">Pseudocercospora eumusae</name>
    <dbReference type="NCBI Taxonomy" id="321146"/>
    <lineage>
        <taxon>Eukaryota</taxon>
        <taxon>Fungi</taxon>
        <taxon>Dikarya</taxon>
        <taxon>Ascomycota</taxon>
        <taxon>Pezizomycotina</taxon>
        <taxon>Dothideomycetes</taxon>
        <taxon>Dothideomycetidae</taxon>
        <taxon>Mycosphaerellales</taxon>
        <taxon>Mycosphaerellaceae</taxon>
        <taxon>Pseudocercospora</taxon>
    </lineage>
</organism>
<dbReference type="EMBL" id="LFZN01000090">
    <property type="protein sequence ID" value="KXS99501.1"/>
    <property type="molecule type" value="Genomic_DNA"/>
</dbReference>
<dbReference type="GO" id="GO:0005737">
    <property type="term" value="C:cytoplasm"/>
    <property type="evidence" value="ECO:0007669"/>
    <property type="project" value="TreeGrafter"/>
</dbReference>
<evidence type="ECO:0000256" key="2">
    <source>
        <dbReference type="ARBA" id="ARBA00022737"/>
    </source>
</evidence>
<evidence type="ECO:0000256" key="3">
    <source>
        <dbReference type="PROSITE-ProRule" id="PRU00235"/>
    </source>
</evidence>
<gene>
    <name evidence="5" type="ORF">AC578_4282</name>
</gene>
<evidence type="ECO:0000313" key="5">
    <source>
        <dbReference type="EMBL" id="KXS99501.1"/>
    </source>
</evidence>
<dbReference type="PANTHER" id="PTHR45982">
    <property type="entry name" value="REGULATOR OF CHROMOSOME CONDENSATION"/>
    <property type="match status" value="1"/>
</dbReference>
<dbReference type="PRINTS" id="PR00633">
    <property type="entry name" value="RCCNDNSATION"/>
</dbReference>
<feature type="repeat" description="RCC1" evidence="3">
    <location>
        <begin position="272"/>
        <end position="309"/>
    </location>
</feature>
<dbReference type="STRING" id="321146.A0A139HAN2"/>
<proteinExistence type="predicted"/>